<dbReference type="Proteomes" id="UP000226592">
    <property type="component" value="Unassembled WGS sequence"/>
</dbReference>
<dbReference type="AlphaFoldDB" id="A0A2D6M0F8"/>
<accession>A0A2D6M0F8</accession>
<feature type="domain" description="HTH bat-type" evidence="1">
    <location>
        <begin position="165"/>
        <end position="216"/>
    </location>
</feature>
<dbReference type="PANTHER" id="PTHR34236">
    <property type="entry name" value="DIMETHYL SULFOXIDE REDUCTASE TRANSCRIPTIONAL ACTIVATOR"/>
    <property type="match status" value="1"/>
</dbReference>
<dbReference type="InterPro" id="IPR007050">
    <property type="entry name" value="HTH_bacterioopsin"/>
</dbReference>
<evidence type="ECO:0000313" key="3">
    <source>
        <dbReference type="Proteomes" id="UP000226592"/>
    </source>
</evidence>
<organism evidence="2 3">
    <name type="scientific">Candidatus Iainarchaeum sp</name>
    <dbReference type="NCBI Taxonomy" id="3101447"/>
    <lineage>
        <taxon>Archaea</taxon>
        <taxon>Candidatus Iainarchaeota</taxon>
        <taxon>Candidatus Iainarchaeia</taxon>
        <taxon>Candidatus Iainarchaeales</taxon>
        <taxon>Candidatus Iainarchaeaceae</taxon>
        <taxon>Candidatus Iainarchaeum</taxon>
    </lineage>
</organism>
<sequence length="221" mass="25306">MGFGKAWLVEMQDYHYGCKDSVLTEKLHDTSLRLIHHNKLDKNTLESWSVFTGLNASKAWNEIKKIKQVKNPKLVCREKGRLVVFGTTVQDSFLDGCFLPAKNIKLDFVARDGIEHTKIVSFEKPSKLASRIREVADVKKVRKKRIRSAAELFRHLNGHSPIEVLSEKELEYLRQACSRGYYDWPRKTNLKKLAKGNQSSLSSFSGAVRRAESKMLKTALK</sequence>
<protein>
    <recommendedName>
        <fullName evidence="1">HTH bat-type domain-containing protein</fullName>
    </recommendedName>
</protein>
<dbReference type="EMBL" id="NZBU01000005">
    <property type="protein sequence ID" value="MAG21908.1"/>
    <property type="molecule type" value="Genomic_DNA"/>
</dbReference>
<dbReference type="Pfam" id="PF04967">
    <property type="entry name" value="HTH_10"/>
    <property type="match status" value="1"/>
</dbReference>
<comment type="caution">
    <text evidence="2">The sequence shown here is derived from an EMBL/GenBank/DDBJ whole genome shotgun (WGS) entry which is preliminary data.</text>
</comment>
<proteinExistence type="predicted"/>
<evidence type="ECO:0000259" key="1">
    <source>
        <dbReference type="Pfam" id="PF04967"/>
    </source>
</evidence>
<name>A0A2D6M0F8_9ARCH</name>
<evidence type="ECO:0000313" key="2">
    <source>
        <dbReference type="EMBL" id="MAG21908.1"/>
    </source>
</evidence>
<dbReference type="PANTHER" id="PTHR34236:SF1">
    <property type="entry name" value="DIMETHYL SULFOXIDE REDUCTASE TRANSCRIPTIONAL ACTIVATOR"/>
    <property type="match status" value="1"/>
</dbReference>
<reference evidence="3" key="1">
    <citation type="submission" date="2017-09" db="EMBL/GenBank/DDBJ databases">
        <title>The Reconstruction of 2,631 Draft Metagenome-Assembled Genomes from the Global Oceans.</title>
        <authorList>
            <person name="Tully B.J."/>
            <person name="Graham E.D."/>
            <person name="Heidelberg J.F."/>
        </authorList>
    </citation>
    <scope>NUCLEOTIDE SEQUENCE [LARGE SCALE GENOMIC DNA]</scope>
</reference>
<gene>
    <name evidence="2" type="ORF">CL943_01200</name>
</gene>